<dbReference type="AlphaFoldDB" id="A0A1H1J196"/>
<dbReference type="EMBL" id="FNLC01000007">
    <property type="protein sequence ID" value="SDR43376.1"/>
    <property type="molecule type" value="Genomic_DNA"/>
</dbReference>
<feature type="transmembrane region" description="Helical" evidence="1">
    <location>
        <begin position="20"/>
        <end position="38"/>
    </location>
</feature>
<keyword evidence="1" id="KW-0472">Membrane</keyword>
<protein>
    <submittedName>
        <fullName evidence="2">Uncharacterized protein</fullName>
    </submittedName>
</protein>
<evidence type="ECO:0000313" key="3">
    <source>
        <dbReference type="Proteomes" id="UP000198848"/>
    </source>
</evidence>
<keyword evidence="1" id="KW-1133">Transmembrane helix</keyword>
<keyword evidence="1" id="KW-0812">Transmembrane</keyword>
<accession>A0A1H1J196</accession>
<proteinExistence type="predicted"/>
<feature type="transmembrane region" description="Helical" evidence="1">
    <location>
        <begin position="45"/>
        <end position="65"/>
    </location>
</feature>
<keyword evidence="3" id="KW-1185">Reference proteome</keyword>
<evidence type="ECO:0000313" key="2">
    <source>
        <dbReference type="EMBL" id="SDR43376.1"/>
    </source>
</evidence>
<sequence length="81" mass="9049">MYICHVEFPTPDPTEHVKTIAVVLATLAVLQYAGILFENPSELDIVYLVSVGFVLPIAIYLLSVLGENTKRIPDWVSMNMK</sequence>
<reference evidence="3" key="1">
    <citation type="submission" date="2016-10" db="EMBL/GenBank/DDBJ databases">
        <authorList>
            <person name="Varghese N."/>
            <person name="Submissions S."/>
        </authorList>
    </citation>
    <scope>NUCLEOTIDE SEQUENCE [LARGE SCALE GENOMIC DNA]</scope>
    <source>
        <strain evidence="3">DSM 24767</strain>
    </source>
</reference>
<dbReference type="STRING" id="1095778.SAMN04489842_3949"/>
<organism evidence="2 3">
    <name type="scientific">Natronobacterium texcoconense</name>
    <dbReference type="NCBI Taxonomy" id="1095778"/>
    <lineage>
        <taxon>Archaea</taxon>
        <taxon>Methanobacteriati</taxon>
        <taxon>Methanobacteriota</taxon>
        <taxon>Stenosarchaea group</taxon>
        <taxon>Halobacteria</taxon>
        <taxon>Halobacteriales</taxon>
        <taxon>Natrialbaceae</taxon>
        <taxon>Natronobacterium</taxon>
    </lineage>
</organism>
<gene>
    <name evidence="2" type="ORF">SAMN04489842_3949</name>
</gene>
<dbReference type="Proteomes" id="UP000198848">
    <property type="component" value="Unassembled WGS sequence"/>
</dbReference>
<evidence type="ECO:0000256" key="1">
    <source>
        <dbReference type="SAM" id="Phobius"/>
    </source>
</evidence>
<name>A0A1H1J196_NATTX</name>